<name>A0A382CJF8_9ZZZZ</name>
<dbReference type="PANTHER" id="PTHR13847:SF280">
    <property type="entry name" value="D-AMINO ACID DEHYDROGENASE"/>
    <property type="match status" value="1"/>
</dbReference>
<organism evidence="3">
    <name type="scientific">marine metagenome</name>
    <dbReference type="NCBI Taxonomy" id="408172"/>
    <lineage>
        <taxon>unclassified sequences</taxon>
        <taxon>metagenomes</taxon>
        <taxon>ecological metagenomes</taxon>
    </lineage>
</organism>
<dbReference type="SUPFAM" id="SSF51971">
    <property type="entry name" value="Nucleotide-binding domain"/>
    <property type="match status" value="1"/>
</dbReference>
<dbReference type="Pfam" id="PF01266">
    <property type="entry name" value="DAO"/>
    <property type="match status" value="1"/>
</dbReference>
<dbReference type="GO" id="GO:0055130">
    <property type="term" value="P:D-alanine catabolic process"/>
    <property type="evidence" value="ECO:0007669"/>
    <property type="project" value="TreeGrafter"/>
</dbReference>
<sequence length="117" mass="12946">MTKPKKVTVLGAGIVGVTSAYFLARANCQVTLIEQNPEAGLETSFANGGLITPSMSDPWASPEIPRFIFKWMGREDSPFLVRPSALPGLLTWGVKFLRQCSQKAWLRNTKTIFRLCS</sequence>
<dbReference type="AlphaFoldDB" id="A0A382CJF8"/>
<feature type="domain" description="FAD dependent oxidoreductase" evidence="2">
    <location>
        <begin position="6"/>
        <end position="66"/>
    </location>
</feature>
<accession>A0A382CJF8</accession>
<protein>
    <recommendedName>
        <fullName evidence="2">FAD dependent oxidoreductase domain-containing protein</fullName>
    </recommendedName>
</protein>
<dbReference type="InterPro" id="IPR036188">
    <property type="entry name" value="FAD/NAD-bd_sf"/>
</dbReference>
<dbReference type="EMBL" id="UINC01034852">
    <property type="protein sequence ID" value="SVB26338.1"/>
    <property type="molecule type" value="Genomic_DNA"/>
</dbReference>
<dbReference type="GO" id="GO:0005737">
    <property type="term" value="C:cytoplasm"/>
    <property type="evidence" value="ECO:0007669"/>
    <property type="project" value="TreeGrafter"/>
</dbReference>
<evidence type="ECO:0000256" key="1">
    <source>
        <dbReference type="ARBA" id="ARBA00009410"/>
    </source>
</evidence>
<dbReference type="GO" id="GO:0008718">
    <property type="term" value="F:D-amino-acid dehydrogenase activity"/>
    <property type="evidence" value="ECO:0007669"/>
    <property type="project" value="TreeGrafter"/>
</dbReference>
<dbReference type="Gene3D" id="3.50.50.60">
    <property type="entry name" value="FAD/NAD(P)-binding domain"/>
    <property type="match status" value="1"/>
</dbReference>
<feature type="non-terminal residue" evidence="3">
    <location>
        <position position="117"/>
    </location>
</feature>
<dbReference type="PANTHER" id="PTHR13847">
    <property type="entry name" value="SARCOSINE DEHYDROGENASE-RELATED"/>
    <property type="match status" value="1"/>
</dbReference>
<reference evidence="3" key="1">
    <citation type="submission" date="2018-05" db="EMBL/GenBank/DDBJ databases">
        <authorList>
            <person name="Lanie J.A."/>
            <person name="Ng W.-L."/>
            <person name="Kazmierczak K.M."/>
            <person name="Andrzejewski T.M."/>
            <person name="Davidsen T.M."/>
            <person name="Wayne K.J."/>
            <person name="Tettelin H."/>
            <person name="Glass J.I."/>
            <person name="Rusch D."/>
            <person name="Podicherti R."/>
            <person name="Tsui H.-C.T."/>
            <person name="Winkler M.E."/>
        </authorList>
    </citation>
    <scope>NUCLEOTIDE SEQUENCE</scope>
</reference>
<gene>
    <name evidence="3" type="ORF">METZ01_LOCUS179192</name>
</gene>
<proteinExistence type="inferred from homology"/>
<evidence type="ECO:0000259" key="2">
    <source>
        <dbReference type="Pfam" id="PF01266"/>
    </source>
</evidence>
<dbReference type="GO" id="GO:0005886">
    <property type="term" value="C:plasma membrane"/>
    <property type="evidence" value="ECO:0007669"/>
    <property type="project" value="TreeGrafter"/>
</dbReference>
<evidence type="ECO:0000313" key="3">
    <source>
        <dbReference type="EMBL" id="SVB26338.1"/>
    </source>
</evidence>
<dbReference type="InterPro" id="IPR006076">
    <property type="entry name" value="FAD-dep_OxRdtase"/>
</dbReference>
<comment type="similarity">
    <text evidence="1">Belongs to the DadA oxidoreductase family.</text>
</comment>